<reference evidence="2" key="1">
    <citation type="journal article" date="2018" name="Genome Biol.">
        <title>SKESA: strategic k-mer extension for scrupulous assemblies.</title>
        <authorList>
            <person name="Souvorov A."/>
            <person name="Agarwala R."/>
            <person name="Lipman D.J."/>
        </authorList>
    </citation>
    <scope>NUCLEOTIDE SEQUENCE</scope>
    <source>
        <strain evidence="2">AZ00058701</strain>
    </source>
</reference>
<accession>A0AAN5PFR6</accession>
<protein>
    <submittedName>
        <fullName evidence="2">Uncharacterized protein</fullName>
    </submittedName>
</protein>
<organism evidence="2 3">
    <name type="scientific">Legionella pneumophila</name>
    <dbReference type="NCBI Taxonomy" id="446"/>
    <lineage>
        <taxon>Bacteria</taxon>
        <taxon>Pseudomonadati</taxon>
        <taxon>Pseudomonadota</taxon>
        <taxon>Gammaproteobacteria</taxon>
        <taxon>Legionellales</taxon>
        <taxon>Legionellaceae</taxon>
        <taxon>Legionella</taxon>
    </lineage>
</organism>
<name>A0AAN5PFR6_LEGPN</name>
<proteinExistence type="predicted"/>
<dbReference type="EMBL" id="DACWHX010000002">
    <property type="protein sequence ID" value="HAU1879048.1"/>
    <property type="molecule type" value="Genomic_DNA"/>
</dbReference>
<evidence type="ECO:0000313" key="3">
    <source>
        <dbReference type="Proteomes" id="UP000866496"/>
    </source>
</evidence>
<reference evidence="2" key="2">
    <citation type="submission" date="2019-10" db="EMBL/GenBank/DDBJ databases">
        <authorList>
            <consortium name="NCBI Pathogen Detection Project"/>
        </authorList>
    </citation>
    <scope>NUCLEOTIDE SEQUENCE</scope>
    <source>
        <strain evidence="2">AZ00058701</strain>
    </source>
</reference>
<dbReference type="AlphaFoldDB" id="A0AAN5PFR6"/>
<dbReference type="Proteomes" id="UP000866496">
    <property type="component" value="Unassembled WGS sequence"/>
</dbReference>
<keyword evidence="1" id="KW-0812">Transmembrane</keyword>
<keyword evidence="1" id="KW-0472">Membrane</keyword>
<feature type="transmembrane region" description="Helical" evidence="1">
    <location>
        <begin position="52"/>
        <end position="74"/>
    </location>
</feature>
<comment type="caution">
    <text evidence="2">The sequence shown here is derived from an EMBL/GenBank/DDBJ whole genome shotgun (WGS) entry which is preliminary data.</text>
</comment>
<feature type="transmembrane region" description="Helical" evidence="1">
    <location>
        <begin position="13"/>
        <end position="40"/>
    </location>
</feature>
<gene>
    <name evidence="2" type="ORF">JBJ86_02110</name>
</gene>
<keyword evidence="1" id="KW-1133">Transmembrane helix</keyword>
<evidence type="ECO:0000313" key="2">
    <source>
        <dbReference type="EMBL" id="HAU1879048.1"/>
    </source>
</evidence>
<sequence>MMNVVLQILCNTLIIYLFILNLSALEFGASILVASFLHFFFGSNSISRRMTLAFPTLNFVATSWMVNFFSALIFNTCLQKNKEFIINYY</sequence>
<evidence type="ECO:0000256" key="1">
    <source>
        <dbReference type="SAM" id="Phobius"/>
    </source>
</evidence>